<evidence type="ECO:0000313" key="1">
    <source>
        <dbReference type="EMBL" id="QTX03958.1"/>
    </source>
</evidence>
<sequence length="49" mass="5129">MPAIAQSELGEDRGDMRLDGVAGRVQAGADPMLLAVWAYAAFRRAGAPV</sequence>
<evidence type="ECO:0000313" key="2">
    <source>
        <dbReference type="Proteomes" id="UP000671914"/>
    </source>
</evidence>
<dbReference type="AlphaFoldDB" id="A0A975FM14"/>
<accession>A0A975FM14</accession>
<dbReference type="EMBL" id="CP071696">
    <property type="protein sequence ID" value="QTX03958.1"/>
    <property type="molecule type" value="Genomic_DNA"/>
</dbReference>
<reference evidence="1" key="1">
    <citation type="submission" date="2021-03" db="EMBL/GenBank/DDBJ databases">
        <title>Agromyces archimandritus sp. nov., isolated from the cockroach Archimandrita tessellata.</title>
        <authorList>
            <person name="Guzman J."/>
            <person name="Ortuzar M."/>
            <person name="Poehlein A."/>
            <person name="Daniel R."/>
            <person name="Trujillo M."/>
            <person name="Vilcinskas A."/>
        </authorList>
    </citation>
    <scope>NUCLEOTIDE SEQUENCE</scope>
    <source>
        <strain evidence="1">G127AT</strain>
    </source>
</reference>
<keyword evidence="2" id="KW-1185">Reference proteome</keyword>
<dbReference type="RefSeq" id="WP_210897072.1">
    <property type="nucleotide sequence ID" value="NZ_CP071696.1"/>
</dbReference>
<dbReference type="Proteomes" id="UP000671914">
    <property type="component" value="Chromosome"/>
</dbReference>
<proteinExistence type="predicted"/>
<dbReference type="KEGG" id="aarc:G127AT_11670"/>
<name>A0A975FM14_9MICO</name>
<organism evidence="1 2">
    <name type="scientific">Agromyces archimandritae</name>
    <dbReference type="NCBI Taxonomy" id="2781962"/>
    <lineage>
        <taxon>Bacteria</taxon>
        <taxon>Bacillati</taxon>
        <taxon>Actinomycetota</taxon>
        <taxon>Actinomycetes</taxon>
        <taxon>Micrococcales</taxon>
        <taxon>Microbacteriaceae</taxon>
        <taxon>Agromyces</taxon>
    </lineage>
</organism>
<protein>
    <submittedName>
        <fullName evidence="1">Uncharacterized protein</fullName>
    </submittedName>
</protein>
<gene>
    <name evidence="1" type="ORF">G127AT_11670</name>
</gene>